<evidence type="ECO:0000313" key="2">
    <source>
        <dbReference type="Proteomes" id="UP001177260"/>
    </source>
</evidence>
<evidence type="ECO:0000313" key="1">
    <source>
        <dbReference type="EMBL" id="KAK1139222.1"/>
    </source>
</evidence>
<gene>
    <name evidence="1" type="ORF">N8T08_001152</name>
</gene>
<sequence length="516" mass="57987">MALQTLAIAAVAVVFFVIRYLNRTDVPKIKGIPEIPGVPMFGNLRQLGEKHATVAGAWAKKFGPVFQVRMGNRRVIFANSFDSVKQLWIKDQSALVSRPTFHTFHSVVSTSQGFTIGTSPWDESCKRRRKAAATALNRPAVQSYMPIIDLEATSSIKELFKDSNGGTVDVNPTAYFQRFALNTSLTLNYGFRIEGNVDNQLLKEIVDVERGVSNFRSTSNNWQDYIPLLRVLPKMNREAQEFRARRDKYLTYLLGILKDRIEKGTDKPCITGNILKDPEAKLNDAEVKSICLTMVSAGLDTVPGNLIMGIAYLASQEGQEIQQKAYNEIMEVYPHGDAWEKCLVEEKVPYVTALVKETLRFWTVIPICLPRESTKDIVYNGAKIPAGTTFFMNAWAADYDEDHFKMPRKFIPERYLDQAEGAGTPHYGYGAGSRMCAGSHLANRELYTAYIRLITAFKMSPPKDRADQPILDAIECNAIPTALTTEPKPFKVGFQARDPESLTRWIAESDERTKDL</sequence>
<reference evidence="1 2" key="1">
    <citation type="journal article" date="2023" name="ACS Omega">
        <title>Identification of the Neoaspergillic Acid Biosynthesis Gene Cluster by Establishing an In Vitro CRISPR-Ribonucleoprotein Genetic System in Aspergillus melleus.</title>
        <authorList>
            <person name="Yuan B."/>
            <person name="Grau M.F."/>
            <person name="Murata R.M."/>
            <person name="Torok T."/>
            <person name="Venkateswaran K."/>
            <person name="Stajich J.E."/>
            <person name="Wang C.C.C."/>
        </authorList>
    </citation>
    <scope>NUCLEOTIDE SEQUENCE [LARGE SCALE GENOMIC DNA]</scope>
    <source>
        <strain evidence="1 2">IMV 1140</strain>
    </source>
</reference>
<proteinExistence type="predicted"/>
<accession>A0ACC3ANS6</accession>
<name>A0ACC3ANS6_9EURO</name>
<keyword evidence="2" id="KW-1185">Reference proteome</keyword>
<dbReference type="EMBL" id="JAOPJF010000113">
    <property type="protein sequence ID" value="KAK1139222.1"/>
    <property type="molecule type" value="Genomic_DNA"/>
</dbReference>
<protein>
    <submittedName>
        <fullName evidence="1">Uncharacterized protein</fullName>
    </submittedName>
</protein>
<organism evidence="1 2">
    <name type="scientific">Aspergillus melleus</name>
    <dbReference type="NCBI Taxonomy" id="138277"/>
    <lineage>
        <taxon>Eukaryota</taxon>
        <taxon>Fungi</taxon>
        <taxon>Dikarya</taxon>
        <taxon>Ascomycota</taxon>
        <taxon>Pezizomycotina</taxon>
        <taxon>Eurotiomycetes</taxon>
        <taxon>Eurotiomycetidae</taxon>
        <taxon>Eurotiales</taxon>
        <taxon>Aspergillaceae</taxon>
        <taxon>Aspergillus</taxon>
        <taxon>Aspergillus subgen. Circumdati</taxon>
    </lineage>
</organism>
<dbReference type="Proteomes" id="UP001177260">
    <property type="component" value="Unassembled WGS sequence"/>
</dbReference>
<comment type="caution">
    <text evidence="1">The sequence shown here is derived from an EMBL/GenBank/DDBJ whole genome shotgun (WGS) entry which is preliminary data.</text>
</comment>